<evidence type="ECO:0000313" key="2">
    <source>
        <dbReference type="Proteomes" id="UP001165064"/>
    </source>
</evidence>
<accession>A0ACB5TSW9</accession>
<reference evidence="1" key="1">
    <citation type="submission" date="2023-04" db="EMBL/GenBank/DDBJ databases">
        <title>Ambrosiozyma monospora NBRC 10751.</title>
        <authorList>
            <person name="Ichikawa N."/>
            <person name="Sato H."/>
            <person name="Tonouchi N."/>
        </authorList>
    </citation>
    <scope>NUCLEOTIDE SEQUENCE</scope>
    <source>
        <strain evidence="1">NBRC 10751</strain>
    </source>
</reference>
<name>A0ACB5TSW9_AMBMO</name>
<dbReference type="EMBL" id="BSXS01009024">
    <property type="protein sequence ID" value="GME94386.1"/>
    <property type="molecule type" value="Genomic_DNA"/>
</dbReference>
<evidence type="ECO:0000313" key="1">
    <source>
        <dbReference type="EMBL" id="GME94386.1"/>
    </source>
</evidence>
<organism evidence="1 2">
    <name type="scientific">Ambrosiozyma monospora</name>
    <name type="common">Yeast</name>
    <name type="synonym">Endomycopsis monosporus</name>
    <dbReference type="NCBI Taxonomy" id="43982"/>
    <lineage>
        <taxon>Eukaryota</taxon>
        <taxon>Fungi</taxon>
        <taxon>Dikarya</taxon>
        <taxon>Ascomycota</taxon>
        <taxon>Saccharomycotina</taxon>
        <taxon>Pichiomycetes</taxon>
        <taxon>Pichiales</taxon>
        <taxon>Pichiaceae</taxon>
        <taxon>Ambrosiozyma</taxon>
    </lineage>
</organism>
<comment type="caution">
    <text evidence="1">The sequence shown here is derived from an EMBL/GenBank/DDBJ whole genome shotgun (WGS) entry which is preliminary data.</text>
</comment>
<proteinExistence type="predicted"/>
<protein>
    <submittedName>
        <fullName evidence="1">Unnamed protein product</fullName>
    </submittedName>
</protein>
<gene>
    <name evidence="1" type="ORF">Amon02_000956100</name>
</gene>
<sequence length="350" mass="37183">MSNINSEGNMTNNSNENSNANTNMASNTSTETNSTPFSSSYYKPTGGFNVHPVSYLNADSAQSSSTRNNSTSGTKGRLESASSATESTGSPLGSTTSSYTEASSAPESPPLLQSANSPNIKLENTAQVANLSNNSNDVSSAGSHINTISSLGSSNRYLGGLGGFNALAPAVSNNTSSMLGFGTQTHSNNTSTSSSSTINNSNILGGASSNGISNNNPATLLPNLSSLEAFQQSSISHLSLYKNQATTPSIQQRYTTQLPQLPSLSQLGADPFHSHDHDHFLHQQRRAFGKDSSEGPLECKWRGCNVVFDDAKSLYQHLCDFHVGRKCNRNLSLACQWETSRFEETHQDTC</sequence>
<dbReference type="Proteomes" id="UP001165064">
    <property type="component" value="Unassembled WGS sequence"/>
</dbReference>
<keyword evidence="2" id="KW-1185">Reference proteome</keyword>